<dbReference type="OrthoDB" id="315782at2"/>
<protein>
    <recommendedName>
        <fullName evidence="1">Rhodanese domain-containing protein</fullName>
    </recommendedName>
</protein>
<feature type="domain" description="Rhodanese" evidence="1">
    <location>
        <begin position="201"/>
        <end position="295"/>
    </location>
</feature>
<evidence type="ECO:0000313" key="3">
    <source>
        <dbReference type="Proteomes" id="UP000298058"/>
    </source>
</evidence>
<dbReference type="PROSITE" id="PS50206">
    <property type="entry name" value="RHODANESE_3"/>
    <property type="match status" value="1"/>
</dbReference>
<evidence type="ECO:0000259" key="1">
    <source>
        <dbReference type="PROSITE" id="PS50206"/>
    </source>
</evidence>
<organism evidence="2 3">
    <name type="scientific">Leptospira idonii</name>
    <dbReference type="NCBI Taxonomy" id="1193500"/>
    <lineage>
        <taxon>Bacteria</taxon>
        <taxon>Pseudomonadati</taxon>
        <taxon>Spirochaetota</taxon>
        <taxon>Spirochaetia</taxon>
        <taxon>Leptospirales</taxon>
        <taxon>Leptospiraceae</taxon>
        <taxon>Leptospira</taxon>
    </lineage>
</organism>
<dbReference type="AlphaFoldDB" id="A0A4R9M2W1"/>
<dbReference type="Proteomes" id="UP000298058">
    <property type="component" value="Unassembled WGS sequence"/>
</dbReference>
<accession>A0A4R9M2W1</accession>
<dbReference type="SUPFAM" id="SSF52821">
    <property type="entry name" value="Rhodanese/Cell cycle control phosphatase"/>
    <property type="match status" value="1"/>
</dbReference>
<sequence>MYDWTSSVFNQSDRFAYRASRDNGIITDPNTLPTGAITDEILQTYGIDPTKDLIVFAAGSDRGAGTLASPKGSVYQNLGRAVYWLRYWGVDRKNVAVLNGAIDANGDFAANYISTDSGVLSAPTKGTFSVKDAYGKLDNTVLVQPLENVINIAKNPTSHGIYGIGNVFIADARHNTTTTDAEFTGGTVALTLGPSGAALFAGHIKGAKFTPWPQVVDQTTGKFKSKAAIAALWSDVSGFNSINPAGTGYTSGQTILQYCRTNARSMVTGISTFLILGKPTVFYENSLIEWTALSAYHTNAALRTLPSGHKFATDTAELTESGTSTPGPVYNGAASTAQYSVFNINTNATTTRKNIDEDKAYKGQ</sequence>
<reference evidence="2" key="1">
    <citation type="journal article" date="2019" name="PLoS Negl. Trop. Dis.">
        <title>Revisiting the worldwide diversity of Leptospira species in the environment.</title>
        <authorList>
            <person name="Vincent A.T."/>
            <person name="Schiettekatte O."/>
            <person name="Bourhy P."/>
            <person name="Veyrier F.J."/>
            <person name="Picardeau M."/>
        </authorList>
    </citation>
    <scope>NUCLEOTIDE SEQUENCE [LARGE SCALE GENOMIC DNA]</scope>
    <source>
        <strain evidence="2">201300427</strain>
    </source>
</reference>
<evidence type="ECO:0000313" key="2">
    <source>
        <dbReference type="EMBL" id="TGN21120.1"/>
    </source>
</evidence>
<dbReference type="Gene3D" id="3.40.250.10">
    <property type="entry name" value="Rhodanese-like domain"/>
    <property type="match status" value="2"/>
</dbReference>
<dbReference type="EMBL" id="RQHW01000002">
    <property type="protein sequence ID" value="TGN21120.1"/>
    <property type="molecule type" value="Genomic_DNA"/>
</dbReference>
<keyword evidence="3" id="KW-1185">Reference proteome</keyword>
<gene>
    <name evidence="2" type="ORF">EHS15_00970</name>
</gene>
<dbReference type="InterPro" id="IPR001763">
    <property type="entry name" value="Rhodanese-like_dom"/>
</dbReference>
<dbReference type="RefSeq" id="WP_135758655.1">
    <property type="nucleotide sequence ID" value="NZ_RQHW01000002.1"/>
</dbReference>
<comment type="caution">
    <text evidence="2">The sequence shown here is derived from an EMBL/GenBank/DDBJ whole genome shotgun (WGS) entry which is preliminary data.</text>
</comment>
<name>A0A4R9M2W1_9LEPT</name>
<proteinExistence type="predicted"/>
<dbReference type="InterPro" id="IPR036873">
    <property type="entry name" value="Rhodanese-like_dom_sf"/>
</dbReference>